<evidence type="ECO:0000256" key="5">
    <source>
        <dbReference type="ARBA" id="ARBA00022723"/>
    </source>
</evidence>
<feature type="domain" description="C2H2-type" evidence="17">
    <location>
        <begin position="466"/>
        <end position="493"/>
    </location>
</feature>
<evidence type="ECO:0000256" key="6">
    <source>
        <dbReference type="ARBA" id="ARBA00022737"/>
    </source>
</evidence>
<feature type="compositionally biased region" description="Polar residues" evidence="16">
    <location>
        <begin position="650"/>
        <end position="664"/>
    </location>
</feature>
<feature type="compositionally biased region" description="Acidic residues" evidence="16">
    <location>
        <begin position="134"/>
        <end position="148"/>
    </location>
</feature>
<feature type="region of interest" description="Disordered" evidence="16">
    <location>
        <begin position="113"/>
        <end position="177"/>
    </location>
</feature>
<dbReference type="GO" id="GO:0043565">
    <property type="term" value="F:sequence-specific DNA binding"/>
    <property type="evidence" value="ECO:0007669"/>
    <property type="project" value="TreeGrafter"/>
</dbReference>
<dbReference type="OrthoDB" id="7295497at2759"/>
<evidence type="ECO:0000256" key="2">
    <source>
        <dbReference type="ARBA" id="ARBA00004123"/>
    </source>
</evidence>
<keyword evidence="11" id="KW-0238">DNA-binding</keyword>
<dbReference type="FunFam" id="3.30.160.60:FF:000161">
    <property type="entry name" value="Zinc finger protein 366"/>
    <property type="match status" value="1"/>
</dbReference>
<dbReference type="PANTHER" id="PTHR24408:SF58">
    <property type="entry name" value="TRANSCRIPTION FACTOR (TFIIIA), PUTATIVE (AFU_ORTHOLOGUE AFUA_1G05150)-RELATED"/>
    <property type="match status" value="1"/>
</dbReference>
<evidence type="ECO:0000256" key="7">
    <source>
        <dbReference type="ARBA" id="ARBA00022771"/>
    </source>
</evidence>
<accession>A0A8S4B457</accession>
<feature type="domain" description="C2H2-type" evidence="17">
    <location>
        <begin position="382"/>
        <end position="409"/>
    </location>
</feature>
<feature type="compositionally biased region" description="Basic and acidic residues" evidence="16">
    <location>
        <begin position="762"/>
        <end position="778"/>
    </location>
</feature>
<comment type="similarity">
    <text evidence="3">Belongs to the krueppel C2H2-type zinc-finger protein family.</text>
</comment>
<dbReference type="Gene3D" id="3.30.160.60">
    <property type="entry name" value="Classic Zinc Finger"/>
    <property type="match status" value="10"/>
</dbReference>
<evidence type="ECO:0000313" key="18">
    <source>
        <dbReference type="EMBL" id="CAG5924218.1"/>
    </source>
</evidence>
<evidence type="ECO:0000256" key="16">
    <source>
        <dbReference type="SAM" id="MobiDB-lite"/>
    </source>
</evidence>
<feature type="domain" description="C2H2-type" evidence="17">
    <location>
        <begin position="550"/>
        <end position="577"/>
    </location>
</feature>
<dbReference type="FunFam" id="3.30.160.60:FF:001574">
    <property type="entry name" value="Zinc finger protein 366"/>
    <property type="match status" value="1"/>
</dbReference>
<evidence type="ECO:0000256" key="12">
    <source>
        <dbReference type="ARBA" id="ARBA00023163"/>
    </source>
</evidence>
<dbReference type="FunFam" id="3.30.160.60:FF:000182">
    <property type="entry name" value="zinc finger protein 366"/>
    <property type="match status" value="1"/>
</dbReference>
<dbReference type="Pfam" id="PF00096">
    <property type="entry name" value="zf-C2H2"/>
    <property type="match status" value="8"/>
</dbReference>
<evidence type="ECO:0000256" key="1">
    <source>
        <dbReference type="ARBA" id="ARBA00003767"/>
    </source>
</evidence>
<dbReference type="AlphaFoldDB" id="A0A8S4B457"/>
<protein>
    <recommendedName>
        <fullName evidence="14">Zinc finger protein 710</fullName>
    </recommendedName>
</protein>
<dbReference type="FunFam" id="3.30.160.60:FF:000186">
    <property type="entry name" value="Zinc finger protein 366"/>
    <property type="match status" value="1"/>
</dbReference>
<feature type="domain" description="C2H2-type" evidence="17">
    <location>
        <begin position="354"/>
        <end position="381"/>
    </location>
</feature>
<dbReference type="GO" id="GO:0000981">
    <property type="term" value="F:DNA-binding transcription factor activity, RNA polymerase II-specific"/>
    <property type="evidence" value="ECO:0007669"/>
    <property type="project" value="TreeGrafter"/>
</dbReference>
<dbReference type="SMART" id="SM00355">
    <property type="entry name" value="ZnF_C2H2"/>
    <property type="match status" value="11"/>
</dbReference>
<comment type="function">
    <text evidence="1">May be involved in transcriptional regulation.</text>
</comment>
<keyword evidence="8" id="KW-0862">Zinc</keyword>
<feature type="region of interest" description="Disordered" evidence="16">
    <location>
        <begin position="254"/>
        <end position="274"/>
    </location>
</feature>
<dbReference type="InterPro" id="IPR013087">
    <property type="entry name" value="Znf_C2H2_type"/>
</dbReference>
<keyword evidence="9" id="KW-0832">Ubl conjugation</keyword>
<dbReference type="FunFam" id="3.30.160.60:FF:000203">
    <property type="entry name" value="Zinc finger protein 366"/>
    <property type="match status" value="1"/>
</dbReference>
<dbReference type="FunFam" id="3.30.160.60:FF:000191">
    <property type="entry name" value="zinc finger protein 366"/>
    <property type="match status" value="1"/>
</dbReference>
<keyword evidence="7 15" id="KW-0863">Zinc-finger</keyword>
<evidence type="ECO:0000259" key="17">
    <source>
        <dbReference type="PROSITE" id="PS50157"/>
    </source>
</evidence>
<keyword evidence="6" id="KW-0677">Repeat</keyword>
<dbReference type="PROSITE" id="PS00028">
    <property type="entry name" value="ZINC_FINGER_C2H2_1"/>
    <property type="match status" value="10"/>
</dbReference>
<dbReference type="PROSITE" id="PS50157">
    <property type="entry name" value="ZINC_FINGER_C2H2_2"/>
    <property type="match status" value="11"/>
</dbReference>
<sequence length="807" mass="91759">RGSLSGELQCKQEEENEGSGTTAAAPQPQHHRKHTLPHSAENNMERDTVSSPSGSPPLSDELRQTSQRSFYLSPAPLYFKPPRISPTRYPGMPSTRDTYSAFSTPAFFPMLGSGYAQKEGSQRRQRIPLKIDAEEGESPDKEEEEAEESGSKKAPALLHSPFSFSPGSHSSPTSKTIPGMIELNRLQLHHRSSGGNLPVQVKQEPLSPSPVWPPSPFLFHPPYFPPLHHSLLPYPFFMPGPVMHLSPGAFYPRENLRSPQTARDGASRSGAASAEKLSLNVHVDDSYYVDVGGDQKRWKCRMCEKSYTSKYNLVTHILGHSGIKPHGCHLCGKLFKQLSHLHTHLLTHQGMRPHKCQVCHKAFTQTSHLKRHMMQHSDVKPYSCGVCGRGFAYPSELRAHELKHEKGQENVCVECGLDFPTLAQLKRHLTVHRGPTLYRCSECQKTFQYPSQLQNHMMKHKDIRPYICSECGMEFIQSHHLKQHTLTHKGVKEHKCRICGREFTLLANMKRHVLIHTNIRAYQCHMCFKSFVQKQTLKAHMIVHSDIKPYKCKLCGKEFNRMHNLMGHMHLHSDSKPFKCLYCPSKFTLKGNLTRHMKVKHGVMDRGLDERLFRQRGQFCLSTPMGLLSHFSQEQPFDLSQKPPGLPNLHLSQSDGESVPGSSCQEEDEESLYRRSQYSPEVDQQEPAAEGQFTPELEERGETCPDELRQNRQKKNYQRDYQDETSEAEMVTGEQSIDSGGDQVNLFPSETPYESYAELDEQAYRHDTVHRPSRVHDLDSEEKLDEPEQSKQQLDAPLEAVDVSDTD</sequence>
<dbReference type="Pfam" id="PF13912">
    <property type="entry name" value="zf-C2H2_6"/>
    <property type="match status" value="1"/>
</dbReference>
<feature type="domain" description="C2H2-type" evidence="17">
    <location>
        <begin position="326"/>
        <end position="353"/>
    </location>
</feature>
<feature type="region of interest" description="Disordered" evidence="16">
    <location>
        <begin position="1"/>
        <end position="98"/>
    </location>
</feature>
<feature type="compositionally biased region" description="Basic and acidic residues" evidence="16">
    <location>
        <begin position="697"/>
        <end position="710"/>
    </location>
</feature>
<keyword evidence="5" id="KW-0479">Metal-binding</keyword>
<evidence type="ECO:0000313" key="19">
    <source>
        <dbReference type="Proteomes" id="UP000677803"/>
    </source>
</evidence>
<evidence type="ECO:0000256" key="4">
    <source>
        <dbReference type="ARBA" id="ARBA00022499"/>
    </source>
</evidence>
<feature type="domain" description="C2H2-type" evidence="17">
    <location>
        <begin position="578"/>
        <end position="601"/>
    </location>
</feature>
<dbReference type="InterPro" id="IPR036236">
    <property type="entry name" value="Znf_C2H2_sf"/>
</dbReference>
<comment type="caution">
    <text evidence="18">The sequence shown here is derived from an EMBL/GenBank/DDBJ whole genome shotgun (WGS) entry which is preliminary data.</text>
</comment>
<evidence type="ECO:0000256" key="14">
    <source>
        <dbReference type="ARBA" id="ARBA00069175"/>
    </source>
</evidence>
<comment type="subcellular location">
    <subcellularLocation>
        <location evidence="2">Nucleus</location>
    </subcellularLocation>
</comment>
<keyword evidence="10" id="KW-0805">Transcription regulation</keyword>
<feature type="compositionally biased region" description="Low complexity" evidence="16">
    <location>
        <begin position="152"/>
        <end position="174"/>
    </location>
</feature>
<evidence type="ECO:0000256" key="10">
    <source>
        <dbReference type="ARBA" id="ARBA00023015"/>
    </source>
</evidence>
<feature type="compositionally biased region" description="Low complexity" evidence="16">
    <location>
        <begin position="262"/>
        <end position="274"/>
    </location>
</feature>
<evidence type="ECO:0000256" key="11">
    <source>
        <dbReference type="ARBA" id="ARBA00023125"/>
    </source>
</evidence>
<dbReference type="EMBL" id="CAJRST010011112">
    <property type="protein sequence ID" value="CAG5924218.1"/>
    <property type="molecule type" value="Genomic_DNA"/>
</dbReference>
<feature type="domain" description="C2H2-type" evidence="17">
    <location>
        <begin position="298"/>
        <end position="325"/>
    </location>
</feature>
<organism evidence="18 19">
    <name type="scientific">Menidia menidia</name>
    <name type="common">Atlantic silverside</name>
    <dbReference type="NCBI Taxonomy" id="238744"/>
    <lineage>
        <taxon>Eukaryota</taxon>
        <taxon>Metazoa</taxon>
        <taxon>Chordata</taxon>
        <taxon>Craniata</taxon>
        <taxon>Vertebrata</taxon>
        <taxon>Euteleostomi</taxon>
        <taxon>Actinopterygii</taxon>
        <taxon>Neopterygii</taxon>
        <taxon>Teleostei</taxon>
        <taxon>Neoteleostei</taxon>
        <taxon>Acanthomorphata</taxon>
        <taxon>Ovalentaria</taxon>
        <taxon>Atherinomorphae</taxon>
        <taxon>Atheriniformes</taxon>
        <taxon>Atherinopsidae</taxon>
        <taxon>Menidiinae</taxon>
        <taxon>Menidia</taxon>
    </lineage>
</organism>
<feature type="domain" description="C2H2-type" evidence="17">
    <location>
        <begin position="522"/>
        <end position="549"/>
    </location>
</feature>
<dbReference type="Proteomes" id="UP000677803">
    <property type="component" value="Unassembled WGS sequence"/>
</dbReference>
<gene>
    <name evidence="18" type="ORF">MMEN_LOCUS10761</name>
</gene>
<evidence type="ECO:0000256" key="8">
    <source>
        <dbReference type="ARBA" id="ARBA00022833"/>
    </source>
</evidence>
<evidence type="ECO:0000256" key="3">
    <source>
        <dbReference type="ARBA" id="ARBA00006991"/>
    </source>
</evidence>
<evidence type="ECO:0000256" key="13">
    <source>
        <dbReference type="ARBA" id="ARBA00023242"/>
    </source>
</evidence>
<feature type="domain" description="C2H2-type" evidence="17">
    <location>
        <begin position="410"/>
        <end position="437"/>
    </location>
</feature>
<dbReference type="PANTHER" id="PTHR24408">
    <property type="entry name" value="ZINC FINGER PROTEIN"/>
    <property type="match status" value="1"/>
</dbReference>
<feature type="region of interest" description="Disordered" evidence="16">
    <location>
        <begin position="636"/>
        <end position="807"/>
    </location>
</feature>
<keyword evidence="19" id="KW-1185">Reference proteome</keyword>
<feature type="domain" description="C2H2-type" evidence="17">
    <location>
        <begin position="438"/>
        <end position="465"/>
    </location>
</feature>
<keyword evidence="13" id="KW-0539">Nucleus</keyword>
<dbReference type="FunFam" id="3.30.160.60:FF:001721">
    <property type="entry name" value="Zinc finger protein 366"/>
    <property type="match status" value="1"/>
</dbReference>
<dbReference type="FunFam" id="3.30.160.60:FF:001180">
    <property type="entry name" value="Zinc finger protein 366"/>
    <property type="match status" value="1"/>
</dbReference>
<feature type="domain" description="C2H2-type" evidence="17">
    <location>
        <begin position="494"/>
        <end position="521"/>
    </location>
</feature>
<keyword evidence="12" id="KW-0804">Transcription</keyword>
<evidence type="ECO:0000256" key="15">
    <source>
        <dbReference type="PROSITE-ProRule" id="PRU00042"/>
    </source>
</evidence>
<reference evidence="18" key="1">
    <citation type="submission" date="2021-05" db="EMBL/GenBank/DDBJ databases">
        <authorList>
            <person name="Tigano A."/>
        </authorList>
    </citation>
    <scope>NUCLEOTIDE SEQUENCE</scope>
</reference>
<dbReference type="FunFam" id="3.30.160.60:FF:000502">
    <property type="entry name" value="Zinc finger protein 710"/>
    <property type="match status" value="1"/>
</dbReference>
<keyword evidence="4" id="KW-1017">Isopeptide bond</keyword>
<dbReference type="FunFam" id="3.30.160.60:FF:000451">
    <property type="entry name" value="Zinc finger protein 710"/>
    <property type="match status" value="1"/>
</dbReference>
<proteinExistence type="inferred from homology"/>
<dbReference type="GO" id="GO:0005634">
    <property type="term" value="C:nucleus"/>
    <property type="evidence" value="ECO:0007669"/>
    <property type="project" value="UniProtKB-SubCell"/>
</dbReference>
<dbReference type="SUPFAM" id="SSF57667">
    <property type="entry name" value="beta-beta-alpha zinc fingers"/>
    <property type="match status" value="6"/>
</dbReference>
<feature type="non-terminal residue" evidence="18">
    <location>
        <position position="1"/>
    </location>
</feature>
<name>A0A8S4B457_9TELE</name>
<dbReference type="GO" id="GO:0008270">
    <property type="term" value="F:zinc ion binding"/>
    <property type="evidence" value="ECO:0007669"/>
    <property type="project" value="UniProtKB-KW"/>
</dbReference>
<evidence type="ECO:0000256" key="9">
    <source>
        <dbReference type="ARBA" id="ARBA00022843"/>
    </source>
</evidence>